<keyword evidence="6" id="KW-0670">Pyruvate</keyword>
<dbReference type="NCBIfam" id="NF003742">
    <property type="entry name" value="PRK05339.1"/>
    <property type="match status" value="1"/>
</dbReference>
<sequence length="280" mass="30482">MESRSGGIRVVKQTRAAYFVSDSTGITAETLGNALLANFPGFAFVKHTIPFVDTPEGAANVVRDIARDADAGLSPIVFATTKNASVSAMLASAPATLIDLLGGHLTELETALGTTASEQLGQFHQLGDATQYFARMRAVEYAIEHDDGQSSRALDLADVIIIAPSRCGKTPTTMYLALQYGLLVANYPLTDDDFPTEGLPRLVAPYASRCFGITTTPLRLSQVRHERRPDSRYASLAQCTVELRRAEDLYRRNRVPFLNSSTKSVEEMSAVILQTLRLRP</sequence>
<protein>
    <recommendedName>
        <fullName evidence="5">Putative phosphoenolpyruvate synthase regulatory protein</fullName>
        <shortName evidence="5">PEP synthase regulatory protein</shortName>
        <shortName evidence="5">PSRP</shortName>
        <ecNumber evidence="5">2.7.11.33</ecNumber>
        <ecNumber evidence="5">2.7.4.28</ecNumber>
    </recommendedName>
    <alternativeName>
        <fullName evidence="5">Pyruvate, water dikinase regulatory protein</fullName>
    </alternativeName>
</protein>
<evidence type="ECO:0000256" key="2">
    <source>
        <dbReference type="ARBA" id="ARBA00022679"/>
    </source>
</evidence>
<evidence type="ECO:0000256" key="4">
    <source>
        <dbReference type="ARBA" id="ARBA00022777"/>
    </source>
</evidence>
<comment type="catalytic activity">
    <reaction evidence="5">
        <text>[pyruvate, water dikinase]-phosphate + phosphate + H(+) = [pyruvate, water dikinase] + diphosphate</text>
        <dbReference type="Rhea" id="RHEA:48580"/>
        <dbReference type="Rhea" id="RHEA-COMP:11425"/>
        <dbReference type="Rhea" id="RHEA-COMP:11426"/>
        <dbReference type="ChEBI" id="CHEBI:15378"/>
        <dbReference type="ChEBI" id="CHEBI:33019"/>
        <dbReference type="ChEBI" id="CHEBI:43176"/>
        <dbReference type="ChEBI" id="CHEBI:43474"/>
        <dbReference type="ChEBI" id="CHEBI:68546"/>
        <dbReference type="EC" id="2.7.4.28"/>
    </reaction>
</comment>
<comment type="similarity">
    <text evidence="5">Belongs to the pyruvate, phosphate/water dikinase regulatory protein family. PSRP subfamily.</text>
</comment>
<dbReference type="InterPro" id="IPR026530">
    <property type="entry name" value="PSRP"/>
</dbReference>
<keyword evidence="7" id="KW-1185">Reference proteome</keyword>
<comment type="function">
    <text evidence="5">Bifunctional serine/threonine kinase and phosphorylase involved in the regulation of the phosphoenolpyruvate synthase (PEPS) by catalyzing its phosphorylation/dephosphorylation.</text>
</comment>
<dbReference type="GO" id="GO:0016740">
    <property type="term" value="F:transferase activity"/>
    <property type="evidence" value="ECO:0007669"/>
    <property type="project" value="UniProtKB-KW"/>
</dbReference>
<gene>
    <name evidence="6" type="ORF">ACH3VR_16825</name>
</gene>
<keyword evidence="2 5" id="KW-0808">Transferase</keyword>
<comment type="catalytic activity">
    <reaction evidence="5">
        <text>[pyruvate, water dikinase] + ADP = [pyruvate, water dikinase]-phosphate + AMP + H(+)</text>
        <dbReference type="Rhea" id="RHEA:46020"/>
        <dbReference type="Rhea" id="RHEA-COMP:11425"/>
        <dbReference type="Rhea" id="RHEA-COMP:11426"/>
        <dbReference type="ChEBI" id="CHEBI:15378"/>
        <dbReference type="ChEBI" id="CHEBI:43176"/>
        <dbReference type="ChEBI" id="CHEBI:68546"/>
        <dbReference type="ChEBI" id="CHEBI:456215"/>
        <dbReference type="ChEBI" id="CHEBI:456216"/>
        <dbReference type="EC" id="2.7.11.33"/>
    </reaction>
</comment>
<dbReference type="Pfam" id="PF03618">
    <property type="entry name" value="Kinase-PPPase"/>
    <property type="match status" value="1"/>
</dbReference>
<reference evidence="6 7" key="1">
    <citation type="submission" date="2024-09" db="EMBL/GenBank/DDBJ databases">
        <authorList>
            <person name="Pan X."/>
        </authorList>
    </citation>
    <scope>NUCLEOTIDE SEQUENCE [LARGE SCALE GENOMIC DNA]</scope>
    <source>
        <strain evidence="6 7">B2969</strain>
    </source>
</reference>
<feature type="binding site" evidence="5">
    <location>
        <begin position="163"/>
        <end position="170"/>
    </location>
    <ligand>
        <name>ADP</name>
        <dbReference type="ChEBI" id="CHEBI:456216"/>
    </ligand>
</feature>
<organism evidence="6 7">
    <name type="scientific">Microbacterium alkaliflavum</name>
    <dbReference type="NCBI Taxonomy" id="3248839"/>
    <lineage>
        <taxon>Bacteria</taxon>
        <taxon>Bacillati</taxon>
        <taxon>Actinomycetota</taxon>
        <taxon>Actinomycetes</taxon>
        <taxon>Micrococcales</taxon>
        <taxon>Microbacteriaceae</taxon>
        <taxon>Microbacterium</taxon>
    </lineage>
</organism>
<dbReference type="InterPro" id="IPR005177">
    <property type="entry name" value="Kinase-pyrophosphorylase"/>
</dbReference>
<evidence type="ECO:0000256" key="1">
    <source>
        <dbReference type="ARBA" id="ARBA00022527"/>
    </source>
</evidence>
<dbReference type="EC" id="2.7.4.28" evidence="5"/>
<dbReference type="EC" id="2.7.11.33" evidence="5"/>
<keyword evidence="1 5" id="KW-0723">Serine/threonine-protein kinase</keyword>
<dbReference type="RefSeq" id="WP_397557483.1">
    <property type="nucleotide sequence ID" value="NZ_JBIQWL010000007.1"/>
</dbReference>
<name>A0ABW7QBE8_9MICO</name>
<proteinExistence type="inferred from homology"/>
<keyword evidence="4 5" id="KW-0418">Kinase</keyword>
<dbReference type="EMBL" id="JBIQWL010000007">
    <property type="protein sequence ID" value="MFH8252030.1"/>
    <property type="molecule type" value="Genomic_DNA"/>
</dbReference>
<dbReference type="Proteomes" id="UP001610861">
    <property type="component" value="Unassembled WGS sequence"/>
</dbReference>
<dbReference type="PANTHER" id="PTHR31756">
    <property type="entry name" value="PYRUVATE, PHOSPHATE DIKINASE REGULATORY PROTEIN 1, CHLOROPLASTIC"/>
    <property type="match status" value="1"/>
</dbReference>
<keyword evidence="3 5" id="KW-0547">Nucleotide-binding</keyword>
<comment type="caution">
    <text evidence="6">The sequence shown here is derived from an EMBL/GenBank/DDBJ whole genome shotgun (WGS) entry which is preliminary data.</text>
</comment>
<evidence type="ECO:0000313" key="7">
    <source>
        <dbReference type="Proteomes" id="UP001610861"/>
    </source>
</evidence>
<evidence type="ECO:0000256" key="5">
    <source>
        <dbReference type="HAMAP-Rule" id="MF_01062"/>
    </source>
</evidence>
<dbReference type="HAMAP" id="MF_01062">
    <property type="entry name" value="PSRP"/>
    <property type="match status" value="1"/>
</dbReference>
<evidence type="ECO:0000313" key="6">
    <source>
        <dbReference type="EMBL" id="MFH8252030.1"/>
    </source>
</evidence>
<evidence type="ECO:0000256" key="3">
    <source>
        <dbReference type="ARBA" id="ARBA00022741"/>
    </source>
</evidence>
<dbReference type="PANTHER" id="PTHR31756:SF3">
    <property type="entry name" value="PYRUVATE, PHOSPHATE DIKINASE REGULATORY PROTEIN 1, CHLOROPLASTIC"/>
    <property type="match status" value="1"/>
</dbReference>
<accession>A0ABW7QBE8</accession>